<accession>A0ABD6JGM5</accession>
<dbReference type="EMBL" id="JAAFLG010000023">
    <property type="protein sequence ID" value="NDP56968.1"/>
    <property type="molecule type" value="Genomic_DNA"/>
</dbReference>
<sequence>MVEPVKNNVFWPVAGSSVLFGIILRKYGNFFNVQFEKQLAITVFFIMLIGMLIFYFYLNKKLTLKIFNTNVVNKNRVVLIPTFKQGLLIVFAYFFLGSASIFTLTILLTTESQNIIIFLTWVIITMFFFLVNMASIGNKNVHVILRINE</sequence>
<feature type="transmembrane region" description="Helical" evidence="1">
    <location>
        <begin position="9"/>
        <end position="27"/>
    </location>
</feature>
<protein>
    <submittedName>
        <fullName evidence="2">DUF443 domain-containing protein</fullName>
    </submittedName>
</protein>
<name>A0ABD6JGM5_STAAU</name>
<organism evidence="2 3">
    <name type="scientific">Staphylococcus aureus</name>
    <dbReference type="NCBI Taxonomy" id="1280"/>
    <lineage>
        <taxon>Bacteria</taxon>
        <taxon>Bacillati</taxon>
        <taxon>Bacillota</taxon>
        <taxon>Bacilli</taxon>
        <taxon>Bacillales</taxon>
        <taxon>Staphylococcaceae</taxon>
        <taxon>Staphylococcus</taxon>
    </lineage>
</organism>
<feature type="transmembrane region" description="Helical" evidence="1">
    <location>
        <begin position="86"/>
        <end position="109"/>
    </location>
</feature>
<keyword evidence="1" id="KW-1133">Transmembrane helix</keyword>
<keyword evidence="1" id="KW-0472">Membrane</keyword>
<feature type="transmembrane region" description="Helical" evidence="1">
    <location>
        <begin position="39"/>
        <end position="58"/>
    </location>
</feature>
<comment type="caution">
    <text evidence="2">The sequence shown here is derived from an EMBL/GenBank/DDBJ whole genome shotgun (WGS) entry which is preliminary data.</text>
</comment>
<evidence type="ECO:0000256" key="1">
    <source>
        <dbReference type="SAM" id="Phobius"/>
    </source>
</evidence>
<dbReference type="Pfam" id="PF04276">
    <property type="entry name" value="DUF443"/>
    <property type="match status" value="1"/>
</dbReference>
<dbReference type="RefSeq" id="WP_072445518.1">
    <property type="nucleotide sequence ID" value="NZ_JAMJHK010000334.1"/>
</dbReference>
<evidence type="ECO:0000313" key="2">
    <source>
        <dbReference type="EMBL" id="NDP56968.1"/>
    </source>
</evidence>
<proteinExistence type="predicted"/>
<reference evidence="2 3" key="1">
    <citation type="submission" date="2020-01" db="EMBL/GenBank/DDBJ databases">
        <title>Analysis of Virulence and Antimicrobial Resistance Gene Carriage in Staphylococcus aureus Infections in Equids Using Whole Genome Sequencing.</title>
        <authorList>
            <person name="Little S.V."/>
            <person name="Hillhouse A.E."/>
            <person name="Cohen N.D."/>
            <person name="Lawhon S.D."/>
            <person name="Bryan L.K."/>
        </authorList>
    </citation>
    <scope>NUCLEOTIDE SEQUENCE [LARGE SCALE GENOMIC DNA]</scope>
    <source>
        <strain evidence="2 3">61-017</strain>
    </source>
</reference>
<dbReference type="InterPro" id="IPR005915">
    <property type="entry name" value="Tandem_5TM"/>
</dbReference>
<evidence type="ECO:0000313" key="3">
    <source>
        <dbReference type="Proteomes" id="UP000466646"/>
    </source>
</evidence>
<dbReference type="Proteomes" id="UP000466646">
    <property type="component" value="Unassembled WGS sequence"/>
</dbReference>
<gene>
    <name evidence="2" type="ORF">GZ130_10165</name>
</gene>
<feature type="transmembrane region" description="Helical" evidence="1">
    <location>
        <begin position="115"/>
        <end position="136"/>
    </location>
</feature>
<dbReference type="AlphaFoldDB" id="A0ABD6JGM5"/>
<keyword evidence="1" id="KW-0812">Transmembrane</keyword>
<dbReference type="NCBIfam" id="TIGR01218">
    <property type="entry name" value="Gpos_tandem_5TM"/>
    <property type="match status" value="1"/>
</dbReference>